<evidence type="ECO:0000256" key="6">
    <source>
        <dbReference type="ARBA" id="ARBA00049157"/>
    </source>
</evidence>
<dbReference type="InterPro" id="IPR013785">
    <property type="entry name" value="Aldolase_TIM"/>
</dbReference>
<dbReference type="InterPro" id="IPR011060">
    <property type="entry name" value="RibuloseP-bd_barrel"/>
</dbReference>
<feature type="binding site" evidence="7 9">
    <location>
        <position position="179"/>
    </location>
    <ligand>
        <name>substrate</name>
    </ligand>
</feature>
<feature type="domain" description="Orotidine 5'-phosphate decarboxylase" evidence="11">
    <location>
        <begin position="1"/>
        <end position="215"/>
    </location>
</feature>
<evidence type="ECO:0000256" key="1">
    <source>
        <dbReference type="ARBA" id="ARBA00002356"/>
    </source>
</evidence>
<evidence type="ECO:0000256" key="10">
    <source>
        <dbReference type="RuleBase" id="RU000512"/>
    </source>
</evidence>
<evidence type="ECO:0000256" key="2">
    <source>
        <dbReference type="ARBA" id="ARBA00004861"/>
    </source>
</evidence>
<feature type="binding site" evidence="7 9">
    <location>
        <position position="199"/>
    </location>
    <ligand>
        <name>substrate</name>
    </ligand>
</feature>
<feature type="binding site" evidence="7 9">
    <location>
        <position position="109"/>
    </location>
    <ligand>
        <name>substrate</name>
    </ligand>
</feature>
<feature type="binding site" evidence="7 9">
    <location>
        <position position="170"/>
    </location>
    <ligand>
        <name>substrate</name>
    </ligand>
</feature>
<dbReference type="HAMAP" id="MF_01200_B">
    <property type="entry name" value="OMPdecase_type1_B"/>
    <property type="match status" value="1"/>
</dbReference>
<feature type="binding site" evidence="7 9">
    <location>
        <position position="200"/>
    </location>
    <ligand>
        <name>substrate</name>
    </ligand>
</feature>
<evidence type="ECO:0000256" key="4">
    <source>
        <dbReference type="ARBA" id="ARBA00022975"/>
    </source>
</evidence>
<feature type="active site" description="For OMPdecase activity" evidence="8">
    <location>
        <position position="49"/>
    </location>
</feature>
<dbReference type="SUPFAM" id="SSF51366">
    <property type="entry name" value="Ribulose-phoshate binding barrel"/>
    <property type="match status" value="1"/>
</dbReference>
<evidence type="ECO:0000259" key="11">
    <source>
        <dbReference type="SMART" id="SM00934"/>
    </source>
</evidence>
<keyword evidence="3 7" id="KW-0210">Decarboxylase</keyword>
<organism evidence="12 13">
    <name type="scientific">PS1 clade bacterium</name>
    <dbReference type="NCBI Taxonomy" id="2175152"/>
    <lineage>
        <taxon>Bacteria</taxon>
        <taxon>Pseudomonadati</taxon>
        <taxon>Pseudomonadota</taxon>
        <taxon>Alphaproteobacteria</taxon>
        <taxon>PS1 clade</taxon>
    </lineage>
</organism>
<feature type="binding site" evidence="7 9">
    <location>
        <position position="22"/>
    </location>
    <ligand>
        <name>substrate</name>
    </ligand>
</feature>
<comment type="caution">
    <text evidence="7">Lacks conserved residue(s) required for the propagation of feature annotation.</text>
</comment>
<proteinExistence type="inferred from homology"/>
<dbReference type="PANTHER" id="PTHR32119">
    <property type="entry name" value="OROTIDINE 5'-PHOSPHATE DECARBOXYLASE"/>
    <property type="match status" value="1"/>
</dbReference>
<reference evidence="12 13" key="1">
    <citation type="journal article" date="2018" name="Microbiome">
        <title>Fine metagenomic profile of the Mediterranean stratified and mixed water columns revealed by assembly and recruitment.</title>
        <authorList>
            <person name="Haro-Moreno J.M."/>
            <person name="Lopez-Perez M."/>
            <person name="De La Torre J.R."/>
            <person name="Picazo A."/>
            <person name="Camacho A."/>
            <person name="Rodriguez-Valera F."/>
        </authorList>
    </citation>
    <scope>NUCLEOTIDE SEQUENCE [LARGE SCALE GENOMIC DNA]</scope>
    <source>
        <strain evidence="12">MED-G57</strain>
    </source>
</reference>
<comment type="pathway">
    <text evidence="2 7 10">Pyrimidine metabolism; UMP biosynthesis via de novo pathway; UMP from orotate: step 2/2.</text>
</comment>
<dbReference type="SMART" id="SM00934">
    <property type="entry name" value="OMPdecase"/>
    <property type="match status" value="1"/>
</dbReference>
<dbReference type="Gene3D" id="3.20.20.70">
    <property type="entry name" value="Aldolase class I"/>
    <property type="match status" value="1"/>
</dbReference>
<comment type="function">
    <text evidence="1 7">Catalyzes the decarboxylation of orotidine 5'-monophosphate (OMP) to uridine 5'-monophosphate (UMP).</text>
</comment>
<feature type="active site" description="For OMPdecase activity" evidence="8">
    <location>
        <position position="51"/>
    </location>
</feature>
<dbReference type="EC" id="4.1.1.23" evidence="7"/>
<dbReference type="GO" id="GO:0006207">
    <property type="term" value="P:'de novo' pyrimidine nucleobase biosynthetic process"/>
    <property type="evidence" value="ECO:0007669"/>
    <property type="project" value="InterPro"/>
</dbReference>
<dbReference type="PANTHER" id="PTHR32119:SF2">
    <property type="entry name" value="OROTIDINE 5'-PHOSPHATE DECARBOXYLASE"/>
    <property type="match status" value="1"/>
</dbReference>
<dbReference type="GO" id="GO:0044205">
    <property type="term" value="P:'de novo' UMP biosynthetic process"/>
    <property type="evidence" value="ECO:0007669"/>
    <property type="project" value="UniProtKB-UniRule"/>
</dbReference>
<dbReference type="NCBIfam" id="NF001273">
    <property type="entry name" value="PRK00230.1"/>
    <property type="match status" value="1"/>
</dbReference>
<dbReference type="InterPro" id="IPR018089">
    <property type="entry name" value="OMPdecase_AS"/>
</dbReference>
<dbReference type="Pfam" id="PF00215">
    <property type="entry name" value="OMPdecase"/>
    <property type="match status" value="1"/>
</dbReference>
<dbReference type="InterPro" id="IPR014732">
    <property type="entry name" value="OMPdecase"/>
</dbReference>
<dbReference type="CDD" id="cd04725">
    <property type="entry name" value="OMP_decarboxylase_like"/>
    <property type="match status" value="1"/>
</dbReference>
<dbReference type="AlphaFoldDB" id="A0A368DT79"/>
<dbReference type="Proteomes" id="UP000253570">
    <property type="component" value="Unassembled WGS sequence"/>
</dbReference>
<comment type="caution">
    <text evidence="12">The sequence shown here is derived from an EMBL/GenBank/DDBJ whole genome shotgun (WGS) entry which is preliminary data.</text>
</comment>
<evidence type="ECO:0000256" key="7">
    <source>
        <dbReference type="HAMAP-Rule" id="MF_01200"/>
    </source>
</evidence>
<dbReference type="UniPathway" id="UPA00070">
    <property type="reaction ID" value="UER00120"/>
</dbReference>
<protein>
    <recommendedName>
        <fullName evidence="7">Orotidine 5'-phosphate decarboxylase</fullName>
        <ecNumber evidence="7">4.1.1.23</ecNumber>
    </recommendedName>
    <alternativeName>
        <fullName evidence="7">OMP decarboxylase</fullName>
        <shortName evidence="7">OMPDCase</shortName>
        <shortName evidence="7">OMPdecase</shortName>
    </alternativeName>
</protein>
<feature type="binding site" evidence="7">
    <location>
        <begin position="49"/>
        <end position="58"/>
    </location>
    <ligand>
        <name>substrate</name>
    </ligand>
</feature>
<evidence type="ECO:0000256" key="8">
    <source>
        <dbReference type="PIRSR" id="PIRSR614732-1"/>
    </source>
</evidence>
<gene>
    <name evidence="7" type="primary">pyrF</name>
    <name evidence="12" type="ORF">DBW71_01170</name>
</gene>
<feature type="active site" description="For OMPdecase activity" evidence="8">
    <location>
        <position position="54"/>
    </location>
</feature>
<accession>A0A368DT79</accession>
<evidence type="ECO:0000313" key="12">
    <source>
        <dbReference type="EMBL" id="RCL74421.1"/>
    </source>
</evidence>
<dbReference type="InterPro" id="IPR047596">
    <property type="entry name" value="OMPdecase_bac"/>
</dbReference>
<evidence type="ECO:0000256" key="5">
    <source>
        <dbReference type="ARBA" id="ARBA00023239"/>
    </source>
</evidence>
<dbReference type="GO" id="GO:0005829">
    <property type="term" value="C:cytosol"/>
    <property type="evidence" value="ECO:0007669"/>
    <property type="project" value="TreeGrafter"/>
</dbReference>
<evidence type="ECO:0000313" key="13">
    <source>
        <dbReference type="Proteomes" id="UP000253570"/>
    </source>
</evidence>
<name>A0A368DT79_9PROT</name>
<dbReference type="InterPro" id="IPR001754">
    <property type="entry name" value="OMPdeCOase_dom"/>
</dbReference>
<evidence type="ECO:0000256" key="3">
    <source>
        <dbReference type="ARBA" id="ARBA00022793"/>
    </source>
</evidence>
<sequence length="224" mass="24635">MKDTDLAVSFTKSILDYIDGVKIGMEGFYSMGIDGYNRIQDLKLPIFLDLKLHDIPNTVNSAIKSLLPLEPFMLNVHVTGGSEMMLSAKKAIEESINEKPLLVGVTILTSMNESSFKEQGLKLDIENQVTKLAKLALKSGLNGVVCSPHEAKKVKDICGEEFLTVVPGIRPRIADSQDQKRIMTPEEAVKNGADILIIGRPLTRSKDPKSAAKEIRISIENNDN</sequence>
<keyword evidence="4 7" id="KW-0665">Pyrimidine biosynthesis</keyword>
<dbReference type="EMBL" id="QOQD01000002">
    <property type="protein sequence ID" value="RCL74421.1"/>
    <property type="molecule type" value="Genomic_DNA"/>
</dbReference>
<comment type="similarity">
    <text evidence="7">Belongs to the OMP decarboxylase family. Type 1 subfamily.</text>
</comment>
<keyword evidence="5 7" id="KW-0456">Lyase</keyword>
<dbReference type="GO" id="GO:0004590">
    <property type="term" value="F:orotidine-5'-phosphate decarboxylase activity"/>
    <property type="evidence" value="ECO:0007669"/>
    <property type="project" value="UniProtKB-UniRule"/>
</dbReference>
<evidence type="ECO:0000256" key="9">
    <source>
        <dbReference type="PIRSR" id="PIRSR614732-2"/>
    </source>
</evidence>
<comment type="subunit">
    <text evidence="7">Homodimer.</text>
</comment>
<dbReference type="PROSITE" id="PS00156">
    <property type="entry name" value="OMPDECASE"/>
    <property type="match status" value="1"/>
</dbReference>
<dbReference type="NCBIfam" id="TIGR01740">
    <property type="entry name" value="pyrF"/>
    <property type="match status" value="1"/>
</dbReference>
<comment type="catalytic activity">
    <reaction evidence="6 7 10">
        <text>orotidine 5'-phosphate + H(+) = UMP + CO2</text>
        <dbReference type="Rhea" id="RHEA:11596"/>
        <dbReference type="ChEBI" id="CHEBI:15378"/>
        <dbReference type="ChEBI" id="CHEBI:16526"/>
        <dbReference type="ChEBI" id="CHEBI:57538"/>
        <dbReference type="ChEBI" id="CHEBI:57865"/>
        <dbReference type="EC" id="4.1.1.23"/>
    </reaction>
</comment>
<feature type="active site" description="Proton donor" evidence="7">
    <location>
        <position position="51"/>
    </location>
</feature>